<dbReference type="OrthoDB" id="435593at2759"/>
<evidence type="ECO:0000256" key="1">
    <source>
        <dbReference type="ARBA" id="ARBA00022694"/>
    </source>
</evidence>
<organism evidence="5 6">
    <name type="scientific">Stemphylium lycopersici</name>
    <name type="common">Tomato gray leaf spot disease fungus</name>
    <name type="synonym">Thyrospora lycopersici</name>
    <dbReference type="NCBI Taxonomy" id="183478"/>
    <lineage>
        <taxon>Eukaryota</taxon>
        <taxon>Fungi</taxon>
        <taxon>Dikarya</taxon>
        <taxon>Ascomycota</taxon>
        <taxon>Pezizomycotina</taxon>
        <taxon>Dothideomycetes</taxon>
        <taxon>Pleosporomycetidae</taxon>
        <taxon>Pleosporales</taxon>
        <taxon>Pleosporineae</taxon>
        <taxon>Pleosporaceae</taxon>
        <taxon>Stemphylium</taxon>
    </lineage>
</organism>
<gene>
    <name evidence="5" type="ORF">DDE83_001769</name>
</gene>
<evidence type="ECO:0000313" key="5">
    <source>
        <dbReference type="EMBL" id="RAR14930.1"/>
    </source>
</evidence>
<evidence type="ECO:0000256" key="2">
    <source>
        <dbReference type="ARBA" id="ARBA00025147"/>
    </source>
</evidence>
<sequence>MAANGQQVFDPVLAAHNTMASSADRAQKEQAHQFLEQFQKSQEAWTTTLAMLESSSADAAAKLFAVTTLKGKIVYDLHQVPRAQLPELRASIMRNLAIFHAGPKPIRLQLCVCLANLAIQMTEWKDVLKDVVNSLGSDPATLPCVLDFLRVLPEEVTHGRKIALTEHELTMRTAELIDDNAQQALELLVRYGTSSPAAAQNPQLLNCITSWIREIPLDAIINSPLLKIIIDGLSQEDPFEAAVECMSALIAETRDVDETLNSIMILYPQVINLQTKLAEAAQEEDSEKFKGIARIFAEAGESWVILIARLPTDFRALVEAILATAALDKDRDAISHTFKFWYDLKQYLTLEKYAEARNQCLDIYAKLVDIMIGHLEFPKPEGGDEKDLFEGDREQEEKFREFRHQMGDVLKDCCEVMGVTECLQKPYDLIQQWVQTYGAQATPNSVPEWQKLEAPLFAVRAMGRMVPPDESVMLPRLIPLIAGIPDHNKLRFQAVMALGRYTEWTAQHPDTLQMQLDYIMAAFDHSTKDVIRAAALSFKFFCNDCASLLVHYVGPLQQFYAKNLNKLPISSQEEITEGVASVVAKVPNDQLLPSLKLYLDPVMAHLIELAQQAKDEPDQKLIADKINLLTIFFEMVRPEIPPGQEHPAVKYCQEIFPTLANMITHFNASIPILERVCRCWRYMVLSYRTAMRPLLPDLATKLIEGFDKSRQGCFLWATASIVREFSQGVDNVDASLSNDVYQFYEQQAKTFLRILSDLPPEELPDLIEDYFRLAADMALYFPSESIMSQLMDTILLAACSSLTLLKEDPIIAVLHFLRDLLGYGRNLSPSSTFDSSRQEVPPQIRDRVKQLVMGAGSQLVQRIMTGMMYSFPEGCFADSSGVLLDLFELMPEQVANWVASTVAMLPQGSITPQESERFLNNIRQRIQTGDALLIVATTLPFTCGVSSLPSWYWQDLYRQDLYRQSLTLYTIQEVGILDPPYGRPSLTRAHSVGFSPRTNSLRSSTSITPQSSTRPRRYSQPIPPPTLAERIALGPQLNPWHTRNPHRLEGSGSVHDIHIARKEQRLKEAAHYEERLHQLRHERRKSSRQLDGSRSAGTSPNLSRTNSEKDLPKTSSLKSLAREIAPFEKSRLLGRQIFVGCSHWTVPTVMIEAFKDMKHGKSGSYESLALERTASQILHRMEDKDSEDSLESTRTRVLANARAIYGPNRCLDVISFAPTSSRKIGACIVEHNPSSRSYVHCCSAKEDSRLAALEHLLVITEDLLQRLMDAEGITSSGWLPCTPQSHHAALYGSAYGSAPGSTAGGTGPGSVASSVQASRRGSAQPQDLLIDYAHGSPQSMQSPQLPPPLHAAPSQTPFINDFNTPWSHHYIQKPKLPRGSSDTTFQTNSTPKPVIQSIPRTSSDIIQQPKPLPVGQSHGPGRGRVQWNLGSEG</sequence>
<accession>A0A364NCG2</accession>
<dbReference type="PANTHER" id="PTHR12363:SF53">
    <property type="entry name" value="MRNA TRANSPORT REGULATOR MTR10"/>
    <property type="match status" value="1"/>
</dbReference>
<dbReference type="InterPro" id="IPR051345">
    <property type="entry name" value="Importin_beta-like_NTR"/>
</dbReference>
<dbReference type="GO" id="GO:0005737">
    <property type="term" value="C:cytoplasm"/>
    <property type="evidence" value="ECO:0007669"/>
    <property type="project" value="TreeGrafter"/>
</dbReference>
<dbReference type="GO" id="GO:0006606">
    <property type="term" value="P:protein import into nucleus"/>
    <property type="evidence" value="ECO:0007669"/>
    <property type="project" value="TreeGrafter"/>
</dbReference>
<dbReference type="Pfam" id="PF03810">
    <property type="entry name" value="IBN_N"/>
    <property type="match status" value="1"/>
</dbReference>
<proteinExistence type="predicted"/>
<dbReference type="Pfam" id="PF24140">
    <property type="entry name" value="TPR_TNPO3_IPO13_3rd"/>
    <property type="match status" value="1"/>
</dbReference>
<keyword evidence="6" id="KW-1185">Reference proteome</keyword>
<evidence type="ECO:0000256" key="3">
    <source>
        <dbReference type="SAM" id="MobiDB-lite"/>
    </source>
</evidence>
<feature type="region of interest" description="Disordered" evidence="3">
    <location>
        <begin position="1077"/>
        <end position="1115"/>
    </location>
</feature>
<dbReference type="EMBL" id="QGDH01000017">
    <property type="protein sequence ID" value="RAR14930.1"/>
    <property type="molecule type" value="Genomic_DNA"/>
</dbReference>
<dbReference type="InterPro" id="IPR001494">
    <property type="entry name" value="Importin-beta_N"/>
</dbReference>
<dbReference type="InterPro" id="IPR058537">
    <property type="entry name" value="TPR_TNPO3_IPO13_4th"/>
</dbReference>
<feature type="domain" description="Importin N-terminal" evidence="4">
    <location>
        <begin position="31"/>
        <end position="98"/>
    </location>
</feature>
<feature type="region of interest" description="Disordered" evidence="3">
    <location>
        <begin position="1299"/>
        <end position="1354"/>
    </location>
</feature>
<dbReference type="GO" id="GO:0031267">
    <property type="term" value="F:small GTPase binding"/>
    <property type="evidence" value="ECO:0007669"/>
    <property type="project" value="InterPro"/>
</dbReference>
<dbReference type="Pfam" id="PF08389">
    <property type="entry name" value="Xpo1"/>
    <property type="match status" value="1"/>
</dbReference>
<feature type="compositionally biased region" description="Polar residues" evidence="3">
    <location>
        <begin position="1380"/>
        <end position="1391"/>
    </location>
</feature>
<feature type="region of interest" description="Disordered" evidence="3">
    <location>
        <begin position="1371"/>
        <end position="1433"/>
    </location>
</feature>
<comment type="function">
    <text evidence="2">tRNA nucleus export receptor which facilitates tRNA translocation across the nuclear pore complex. Involved in pre-tRNA splicing, probably by affecting the interaction of pre-tRNA with splicing endonuclease.</text>
</comment>
<dbReference type="InterPro" id="IPR057941">
    <property type="entry name" value="TPR_TNPO3_IPO13_2nd"/>
</dbReference>
<dbReference type="PANTHER" id="PTHR12363">
    <property type="entry name" value="TRANSPORTIN 3 AND IMPORTIN 13"/>
    <property type="match status" value="1"/>
</dbReference>
<feature type="region of interest" description="Disordered" evidence="3">
    <location>
        <begin position="987"/>
        <end position="1027"/>
    </location>
</feature>
<dbReference type="GO" id="GO:0008033">
    <property type="term" value="P:tRNA processing"/>
    <property type="evidence" value="ECO:0007669"/>
    <property type="project" value="UniProtKB-KW"/>
</dbReference>
<evidence type="ECO:0000259" key="4">
    <source>
        <dbReference type="PROSITE" id="PS50166"/>
    </source>
</evidence>
<feature type="compositionally biased region" description="Polar residues" evidence="3">
    <location>
        <begin position="996"/>
        <end position="1013"/>
    </location>
</feature>
<dbReference type="SMART" id="SM00913">
    <property type="entry name" value="IBN_N"/>
    <property type="match status" value="1"/>
</dbReference>
<feature type="compositionally biased region" description="Polar residues" evidence="3">
    <location>
        <begin position="1316"/>
        <end position="1325"/>
    </location>
</feature>
<feature type="compositionally biased region" description="Polar residues" evidence="3">
    <location>
        <begin position="1089"/>
        <end position="1105"/>
    </location>
</feature>
<dbReference type="STRING" id="183478.A0A364NCG2"/>
<dbReference type="PROSITE" id="PS50166">
    <property type="entry name" value="IMPORTIN_B_NT"/>
    <property type="match status" value="1"/>
</dbReference>
<dbReference type="InterPro" id="IPR013598">
    <property type="entry name" value="Exportin-1/Importin-b-like"/>
</dbReference>
<reference evidence="6" key="1">
    <citation type="submission" date="2018-05" db="EMBL/GenBank/DDBJ databases">
        <title>Draft genome sequence of Stemphylium lycopersici strain CIDEFI 213.</title>
        <authorList>
            <person name="Medina R."/>
            <person name="Franco M.E.E."/>
            <person name="Lucentini C.G."/>
            <person name="Saparrat M.C.N."/>
            <person name="Balatti P.A."/>
        </authorList>
    </citation>
    <scope>NUCLEOTIDE SEQUENCE [LARGE SCALE GENOMIC DNA]</scope>
    <source>
        <strain evidence="6">CIDEFI 213</strain>
    </source>
</reference>
<dbReference type="SUPFAM" id="SSF48371">
    <property type="entry name" value="ARM repeat"/>
    <property type="match status" value="1"/>
</dbReference>
<dbReference type="Pfam" id="PF24138">
    <property type="entry name" value="TPR_TNPO3_IPO13_2nd"/>
    <property type="match status" value="1"/>
</dbReference>
<dbReference type="Proteomes" id="UP000249619">
    <property type="component" value="Unassembled WGS sequence"/>
</dbReference>
<dbReference type="Gene3D" id="1.25.10.10">
    <property type="entry name" value="Leucine-rich Repeat Variant"/>
    <property type="match status" value="1"/>
</dbReference>
<dbReference type="FunFam" id="1.25.10.10:FF:000266">
    <property type="entry name" value="mRNA transport regulator MTR10"/>
    <property type="match status" value="1"/>
</dbReference>
<dbReference type="InterPro" id="IPR016024">
    <property type="entry name" value="ARM-type_fold"/>
</dbReference>
<name>A0A364NCG2_STELY</name>
<keyword evidence="1" id="KW-0819">tRNA processing</keyword>
<protein>
    <submittedName>
        <fullName evidence="5">Arm repeat-containing protein</fullName>
    </submittedName>
</protein>
<dbReference type="InterPro" id="IPR057942">
    <property type="entry name" value="TPR_TNPO3_IPO13_3rd"/>
</dbReference>
<dbReference type="GO" id="GO:0005634">
    <property type="term" value="C:nucleus"/>
    <property type="evidence" value="ECO:0007669"/>
    <property type="project" value="UniProtKB-ARBA"/>
</dbReference>
<comment type="caution">
    <text evidence="5">The sequence shown here is derived from an EMBL/GenBank/DDBJ whole genome shotgun (WGS) entry which is preliminary data.</text>
</comment>
<dbReference type="InterPro" id="IPR011989">
    <property type="entry name" value="ARM-like"/>
</dbReference>
<dbReference type="Pfam" id="PF24139">
    <property type="entry name" value="TPR_TNPO3_IPO13_4th"/>
    <property type="match status" value="1"/>
</dbReference>
<evidence type="ECO:0000313" key="6">
    <source>
        <dbReference type="Proteomes" id="UP000249619"/>
    </source>
</evidence>